<name>A0A0R3SXB4_HYMDI</name>
<dbReference type="InterPro" id="IPR006671">
    <property type="entry name" value="Cyclin_N"/>
</dbReference>
<accession>A0A0R3SXB4</accession>
<dbReference type="InterPro" id="IPR036915">
    <property type="entry name" value="Cyclin-like_sf"/>
</dbReference>
<keyword evidence="1" id="KW-0195">Cyclin</keyword>
<evidence type="ECO:0000313" key="4">
    <source>
        <dbReference type="EMBL" id="VUZ45289.1"/>
    </source>
</evidence>
<dbReference type="CDD" id="cd20540">
    <property type="entry name" value="CYCLIN_CCNY_like"/>
    <property type="match status" value="1"/>
</dbReference>
<dbReference type="InterPro" id="IPR013763">
    <property type="entry name" value="Cyclin-like_dom"/>
</dbReference>
<dbReference type="EMBL" id="UYSG01011649">
    <property type="protein sequence ID" value="VDL63190.1"/>
    <property type="molecule type" value="Genomic_DNA"/>
</dbReference>
<dbReference type="Gene3D" id="1.10.472.10">
    <property type="entry name" value="Cyclin-like"/>
    <property type="match status" value="1"/>
</dbReference>
<evidence type="ECO:0000313" key="6">
    <source>
        <dbReference type="Proteomes" id="UP000321570"/>
    </source>
</evidence>
<dbReference type="OrthoDB" id="10250320at2759"/>
<evidence type="ECO:0000313" key="3">
    <source>
        <dbReference type="EMBL" id="VDL63190.1"/>
    </source>
</evidence>
<dbReference type="Proteomes" id="UP000321570">
    <property type="component" value="Unassembled WGS sequence"/>
</dbReference>
<gene>
    <name evidence="3" type="ORF">HDID_LOCUS10375</name>
    <name evidence="4" type="ORF">WMSIL1_LOCUS5341</name>
</gene>
<reference evidence="3 5" key="2">
    <citation type="submission" date="2018-11" db="EMBL/GenBank/DDBJ databases">
        <authorList>
            <consortium name="Pathogen Informatics"/>
        </authorList>
    </citation>
    <scope>NUCLEOTIDE SEQUENCE [LARGE SCALE GENOMIC DNA]</scope>
</reference>
<reference evidence="7" key="1">
    <citation type="submission" date="2017-02" db="UniProtKB">
        <authorList>
            <consortium name="WormBaseParasite"/>
        </authorList>
    </citation>
    <scope>IDENTIFICATION</scope>
</reference>
<dbReference type="Pfam" id="PF00134">
    <property type="entry name" value="Cyclin_N"/>
    <property type="match status" value="1"/>
</dbReference>
<dbReference type="AlphaFoldDB" id="A0A0R3SXB4"/>
<dbReference type="EMBL" id="CABIJS010000166">
    <property type="protein sequence ID" value="VUZ45289.1"/>
    <property type="molecule type" value="Genomic_DNA"/>
</dbReference>
<dbReference type="SMART" id="SM00385">
    <property type="entry name" value="CYCLIN"/>
    <property type="match status" value="1"/>
</dbReference>
<protein>
    <submittedName>
        <fullName evidence="7">CYCLIN domain-containing protein</fullName>
    </submittedName>
</protein>
<reference evidence="4 6" key="3">
    <citation type="submission" date="2019-07" db="EMBL/GenBank/DDBJ databases">
        <authorList>
            <person name="Jastrzebski P J."/>
            <person name="Paukszto L."/>
            <person name="Jastrzebski P J."/>
        </authorList>
    </citation>
    <scope>NUCLEOTIDE SEQUENCE [LARGE SCALE GENOMIC DNA]</scope>
    <source>
        <strain evidence="4 6">WMS-il1</strain>
    </source>
</reference>
<feature type="domain" description="Cyclin-like" evidence="2">
    <location>
        <begin position="203"/>
        <end position="288"/>
    </location>
</feature>
<sequence>MGNCCMPAFRAKGLRKSVEFNNREPQYVNAAINITTQPNCTTEHVYYAPSYALSSVQKSCFSARPPLSTNLEEIQHIADRELDNEESDPSINIKCDPVFVLVKNRGQSWYYDLLKRMKRSDYRQSNTTFEMFLDGSTVSKPDSRATIRAVAIAICLLIRSPGYMKKDAEEELEIFDEAYHPMKIEQSPDENPNQPPSLKTVHRFIRKIFQNAQLSPECAIVTMVYLERLLHGGHIYLNVSNWKRILLCAILLASKVWDDQAVWNVDYCQILDELKVDDVNELERRFLEIIQFNINVPSKVYTKYYFDIRDLTVSSHEFSRLTVDTAKYLEACSHEVLELNMALTSSARRLRRTASMDSNNLDRRLRPFVMP</sequence>
<dbReference type="WBParaSite" id="HDID_0001037701-mRNA-1">
    <property type="protein sequence ID" value="HDID_0001037701-mRNA-1"/>
    <property type="gene ID" value="HDID_0001037701"/>
</dbReference>
<evidence type="ECO:0000313" key="5">
    <source>
        <dbReference type="Proteomes" id="UP000274504"/>
    </source>
</evidence>
<comment type="similarity">
    <text evidence="1">Belongs to the cyclin family.</text>
</comment>
<dbReference type="STRING" id="6216.A0A0R3SXB4"/>
<dbReference type="Proteomes" id="UP000274504">
    <property type="component" value="Unassembled WGS sequence"/>
</dbReference>
<dbReference type="SUPFAM" id="SSF47954">
    <property type="entry name" value="Cyclin-like"/>
    <property type="match status" value="1"/>
</dbReference>
<evidence type="ECO:0000256" key="1">
    <source>
        <dbReference type="RuleBase" id="RU000383"/>
    </source>
</evidence>
<keyword evidence="6" id="KW-1185">Reference proteome</keyword>
<evidence type="ECO:0000259" key="2">
    <source>
        <dbReference type="SMART" id="SM00385"/>
    </source>
</evidence>
<dbReference type="PANTHER" id="PTHR14248">
    <property type="entry name" value="CYCLIN Y, ISOFORM A"/>
    <property type="match status" value="1"/>
</dbReference>
<organism evidence="7">
    <name type="scientific">Hymenolepis diminuta</name>
    <name type="common">Rat tapeworm</name>
    <dbReference type="NCBI Taxonomy" id="6216"/>
    <lineage>
        <taxon>Eukaryota</taxon>
        <taxon>Metazoa</taxon>
        <taxon>Spiralia</taxon>
        <taxon>Lophotrochozoa</taxon>
        <taxon>Platyhelminthes</taxon>
        <taxon>Cestoda</taxon>
        <taxon>Eucestoda</taxon>
        <taxon>Cyclophyllidea</taxon>
        <taxon>Hymenolepididae</taxon>
        <taxon>Hymenolepis</taxon>
    </lineage>
</organism>
<proteinExistence type="inferred from homology"/>
<evidence type="ECO:0000313" key="7">
    <source>
        <dbReference type="WBParaSite" id="HDID_0001037701-mRNA-1"/>
    </source>
</evidence>